<evidence type="ECO:0000256" key="2">
    <source>
        <dbReference type="ARBA" id="ARBA00022737"/>
    </source>
</evidence>
<dbReference type="AlphaFoldDB" id="A0A090MF49"/>
<feature type="repeat" description="WD" evidence="3">
    <location>
        <begin position="152"/>
        <end position="193"/>
    </location>
</feature>
<dbReference type="InterPro" id="IPR015943">
    <property type="entry name" value="WD40/YVTN_repeat-like_dom_sf"/>
</dbReference>
<comment type="caution">
    <text evidence="5">The sequence shown here is derived from an EMBL/GenBank/DDBJ whole genome shotgun (WGS) entry which is preliminary data.</text>
</comment>
<dbReference type="PANTHER" id="PTHR44019:SF8">
    <property type="entry name" value="POC1 CENTRIOLAR PROTEIN HOMOLOG"/>
    <property type="match status" value="1"/>
</dbReference>
<protein>
    <submittedName>
        <fullName evidence="5">G-protein beta WD-40 repeat</fullName>
    </submittedName>
</protein>
<dbReference type="Proteomes" id="UP000009170">
    <property type="component" value="Unassembled WGS sequence"/>
</dbReference>
<dbReference type="PROSITE" id="PS00678">
    <property type="entry name" value="WD_REPEATS_1"/>
    <property type="match status" value="2"/>
</dbReference>
<sequence>MGACGRGERRRGRRTRMMMMCRADDGGSTRGRRFWAHMKDARRRARAPRTSSRAEDATEERCSGRSIGERGALRITVIDSILSRILSRRKASRPAITRAHAGTVRAVAILRTGEAALTGSDDKTMKLHALTRTSEGEDGDNAGISLRYQATFVGHTNWIRDVCVASDLAVACSASDDRTTRLWDLERVKCVRVFGEGGGEVYVARFHPQGNVLASAGGSQSIRFWDTRSGRMSLEIDAAHDASVRSLDFHPGGVYASSTSDDGSIKFWDLRTGSMCYTLRAHGEHGVLDGKFSPAGSRFVSSGEDGHCVVWRTNTVDHAENAPKMETRSFSHAQRSRSLPFCAEIDDAPLVSWPSPRLRALRVSEHPRPPQNRPEYLPRAPSRDIRAQVDYLRQVARVLHIRLVDVEDGLVGTPVARARGHGRPGL</sequence>
<dbReference type="OrthoDB" id="495833at2759"/>
<organism evidence="5 6">
    <name type="scientific">Ostreococcus tauri</name>
    <name type="common">Marine green alga</name>
    <dbReference type="NCBI Taxonomy" id="70448"/>
    <lineage>
        <taxon>Eukaryota</taxon>
        <taxon>Viridiplantae</taxon>
        <taxon>Chlorophyta</taxon>
        <taxon>Mamiellophyceae</taxon>
        <taxon>Mamiellales</taxon>
        <taxon>Bathycoccaceae</taxon>
        <taxon>Ostreococcus</taxon>
    </lineage>
</organism>
<dbReference type="STRING" id="70448.A0A090MF49"/>
<dbReference type="Gene3D" id="2.130.10.10">
    <property type="entry name" value="YVTN repeat-like/Quinoprotein amine dehydrogenase"/>
    <property type="match status" value="1"/>
</dbReference>
<evidence type="ECO:0000256" key="4">
    <source>
        <dbReference type="SAM" id="MobiDB-lite"/>
    </source>
</evidence>
<dbReference type="InParanoid" id="A0A090MF49"/>
<dbReference type="RefSeq" id="XP_003080977.2">
    <property type="nucleotide sequence ID" value="XM_003080929.2"/>
</dbReference>
<dbReference type="InterPro" id="IPR019775">
    <property type="entry name" value="WD40_repeat_CS"/>
</dbReference>
<dbReference type="GeneID" id="9837344"/>
<feature type="repeat" description="WD" evidence="3">
    <location>
        <begin position="237"/>
        <end position="278"/>
    </location>
</feature>
<dbReference type="PROSITE" id="PS50082">
    <property type="entry name" value="WD_REPEATS_2"/>
    <property type="match status" value="3"/>
</dbReference>
<dbReference type="SUPFAM" id="SSF50978">
    <property type="entry name" value="WD40 repeat-like"/>
    <property type="match status" value="1"/>
</dbReference>
<keyword evidence="1 3" id="KW-0853">WD repeat</keyword>
<feature type="compositionally biased region" description="Basic and acidic residues" evidence="4">
    <location>
        <begin position="52"/>
        <end position="63"/>
    </location>
</feature>
<dbReference type="KEGG" id="ota:OT_ostta08g04190"/>
<gene>
    <name evidence="5" type="ORF">OT_ostta08g04190</name>
</gene>
<dbReference type="PROSITE" id="PS50294">
    <property type="entry name" value="WD_REPEATS_REGION"/>
    <property type="match status" value="2"/>
</dbReference>
<proteinExistence type="predicted"/>
<evidence type="ECO:0000313" key="5">
    <source>
        <dbReference type="EMBL" id="CEG01632.1"/>
    </source>
</evidence>
<accession>A0A090MF49</accession>
<feature type="region of interest" description="Disordered" evidence="4">
    <location>
        <begin position="39"/>
        <end position="63"/>
    </location>
</feature>
<dbReference type="PANTHER" id="PTHR44019">
    <property type="entry name" value="WD REPEAT-CONTAINING PROTEIN 55"/>
    <property type="match status" value="1"/>
</dbReference>
<evidence type="ECO:0000313" key="6">
    <source>
        <dbReference type="Proteomes" id="UP000009170"/>
    </source>
</evidence>
<feature type="repeat" description="WD" evidence="3">
    <location>
        <begin position="194"/>
        <end position="235"/>
    </location>
</feature>
<dbReference type="InterPro" id="IPR050505">
    <property type="entry name" value="WDR55/POC1"/>
</dbReference>
<dbReference type="EMBL" id="CAID01000008">
    <property type="protein sequence ID" value="CEG01632.1"/>
    <property type="molecule type" value="Genomic_DNA"/>
</dbReference>
<evidence type="ECO:0000256" key="1">
    <source>
        <dbReference type="ARBA" id="ARBA00022574"/>
    </source>
</evidence>
<dbReference type="InterPro" id="IPR036322">
    <property type="entry name" value="WD40_repeat_dom_sf"/>
</dbReference>
<dbReference type="Pfam" id="PF00400">
    <property type="entry name" value="WD40"/>
    <property type="match status" value="5"/>
</dbReference>
<dbReference type="InterPro" id="IPR001680">
    <property type="entry name" value="WD40_rpt"/>
</dbReference>
<reference evidence="5 6" key="2">
    <citation type="journal article" date="2014" name="BMC Genomics">
        <title>An improved genome of the model marine alga Ostreococcus tauri unfolds by assessing Illumina de novo assemblies.</title>
        <authorList>
            <person name="Blanc-Mathieu R."/>
            <person name="Verhelst B."/>
            <person name="Derelle E."/>
            <person name="Rombauts S."/>
            <person name="Bouget F.Y."/>
            <person name="Carre I."/>
            <person name="Chateau A."/>
            <person name="Eyre-Walker A."/>
            <person name="Grimsley N."/>
            <person name="Moreau H."/>
            <person name="Piegu B."/>
            <person name="Rivals E."/>
            <person name="Schackwitz W."/>
            <person name="Van de Peer Y."/>
            <person name="Piganeau G."/>
        </authorList>
    </citation>
    <scope>NUCLEOTIDE SEQUENCE [LARGE SCALE GENOMIC DNA]</scope>
    <source>
        <strain evidence="6">OTTH 0595 / CCAP 157/2 / RCC745</strain>
    </source>
</reference>
<dbReference type="SMART" id="SM00320">
    <property type="entry name" value="WD40"/>
    <property type="match status" value="5"/>
</dbReference>
<keyword evidence="6" id="KW-1185">Reference proteome</keyword>
<dbReference type="CDD" id="cd00200">
    <property type="entry name" value="WD40"/>
    <property type="match status" value="1"/>
</dbReference>
<reference evidence="6" key="1">
    <citation type="journal article" date="2006" name="Proc. Natl. Acad. Sci. U.S.A.">
        <title>Genome analysis of the smallest free-living eukaryote Ostreococcus tauri unveils many unique features.</title>
        <authorList>
            <person name="Derelle E."/>
            <person name="Ferraz C."/>
            <person name="Rombauts S."/>
            <person name="Rouze P."/>
            <person name="Worden A.Z."/>
            <person name="Robbens S."/>
            <person name="Partensky F."/>
            <person name="Degroeve S."/>
            <person name="Echeynie S."/>
            <person name="Cooke R."/>
            <person name="Saeys Y."/>
            <person name="Wuyts J."/>
            <person name="Jabbari K."/>
            <person name="Bowler C."/>
            <person name="Panaud O."/>
            <person name="Piegu B."/>
            <person name="Ball S.G."/>
            <person name="Ral J.-P."/>
            <person name="Bouget F.-Y."/>
            <person name="Piganeau G."/>
            <person name="De Baets B."/>
            <person name="Picard A."/>
            <person name="Delseny M."/>
            <person name="Demaille J."/>
            <person name="Van de Peer Y."/>
            <person name="Moreau H."/>
        </authorList>
    </citation>
    <scope>NUCLEOTIDE SEQUENCE [LARGE SCALE GENOMIC DNA]</scope>
    <source>
        <strain evidence="6">OTTH 0595 / CCAP 157/2 / RCC745</strain>
    </source>
</reference>
<keyword evidence="2" id="KW-0677">Repeat</keyword>
<evidence type="ECO:0000256" key="3">
    <source>
        <dbReference type="PROSITE-ProRule" id="PRU00221"/>
    </source>
</evidence>
<name>A0A090MF49_OSTTA</name>